<dbReference type="CDD" id="cd07779">
    <property type="entry name" value="ASKHA_NBD_FGGY_YgcE-like"/>
    <property type="match status" value="1"/>
</dbReference>
<comment type="similarity">
    <text evidence="1">Belongs to the FGGY kinase family.</text>
</comment>
<dbReference type="EMBL" id="JAHZST010000002">
    <property type="protein sequence ID" value="MBW8182788.1"/>
    <property type="molecule type" value="Genomic_DNA"/>
</dbReference>
<evidence type="ECO:0000313" key="6">
    <source>
        <dbReference type="EMBL" id="MBW8182788.1"/>
    </source>
</evidence>
<keyword evidence="7" id="KW-1185">Reference proteome</keyword>
<evidence type="ECO:0000256" key="3">
    <source>
        <dbReference type="ARBA" id="ARBA00022777"/>
    </source>
</evidence>
<dbReference type="Proteomes" id="UP001195963">
    <property type="component" value="Unassembled WGS sequence"/>
</dbReference>
<gene>
    <name evidence="6" type="ORF">K0625_03850</name>
</gene>
<comment type="caution">
    <text evidence="6">The sequence shown here is derived from an EMBL/GenBank/DDBJ whole genome shotgun (WGS) entry which is preliminary data.</text>
</comment>
<feature type="domain" description="Carbohydrate kinase FGGY N-terminal" evidence="4">
    <location>
        <begin position="17"/>
        <end position="263"/>
    </location>
</feature>
<reference evidence="6 7" key="1">
    <citation type="submission" date="2021-07" db="EMBL/GenBank/DDBJ databases">
        <title>Shewanella sp. nov, isolated from SCS.</title>
        <authorList>
            <person name="Cao W.R."/>
        </authorList>
    </citation>
    <scope>NUCLEOTIDE SEQUENCE [LARGE SCALE GENOMIC DNA]</scope>
    <source>
        <strain evidence="6 7">NR704-98</strain>
    </source>
</reference>
<dbReference type="PANTHER" id="PTHR43095:SF5">
    <property type="entry name" value="XYLULOSE KINASE"/>
    <property type="match status" value="1"/>
</dbReference>
<keyword evidence="2" id="KW-0808">Transferase</keyword>
<dbReference type="PIRSF" id="PIRSF000538">
    <property type="entry name" value="GlpK"/>
    <property type="match status" value="1"/>
</dbReference>
<dbReference type="InterPro" id="IPR043129">
    <property type="entry name" value="ATPase_NBD"/>
</dbReference>
<dbReference type="PANTHER" id="PTHR43095">
    <property type="entry name" value="SUGAR KINASE"/>
    <property type="match status" value="1"/>
</dbReference>
<evidence type="ECO:0000259" key="5">
    <source>
        <dbReference type="Pfam" id="PF02782"/>
    </source>
</evidence>
<dbReference type="Gene3D" id="3.30.420.40">
    <property type="match status" value="2"/>
</dbReference>
<feature type="domain" description="Carbohydrate kinase FGGY C-terminal" evidence="5">
    <location>
        <begin position="274"/>
        <end position="467"/>
    </location>
</feature>
<proteinExistence type="inferred from homology"/>
<dbReference type="Pfam" id="PF00370">
    <property type="entry name" value="FGGY_N"/>
    <property type="match status" value="1"/>
</dbReference>
<dbReference type="RefSeq" id="WP_220108451.1">
    <property type="nucleotide sequence ID" value="NZ_JAHZST010000002.1"/>
</dbReference>
<evidence type="ECO:0000256" key="1">
    <source>
        <dbReference type="ARBA" id="ARBA00009156"/>
    </source>
</evidence>
<evidence type="ECO:0000313" key="7">
    <source>
        <dbReference type="Proteomes" id="UP001195963"/>
    </source>
</evidence>
<accession>A0ABS7E0C0</accession>
<dbReference type="InterPro" id="IPR018485">
    <property type="entry name" value="FGGY_C"/>
</dbReference>
<evidence type="ECO:0000259" key="4">
    <source>
        <dbReference type="Pfam" id="PF00370"/>
    </source>
</evidence>
<name>A0ABS7E0C0_9GAMM</name>
<dbReference type="GO" id="GO:0016301">
    <property type="term" value="F:kinase activity"/>
    <property type="evidence" value="ECO:0007669"/>
    <property type="project" value="UniProtKB-KW"/>
</dbReference>
<dbReference type="SUPFAM" id="SSF53067">
    <property type="entry name" value="Actin-like ATPase domain"/>
    <property type="match status" value="2"/>
</dbReference>
<dbReference type="InterPro" id="IPR050406">
    <property type="entry name" value="FGGY_Carb_Kinase"/>
</dbReference>
<organism evidence="6 7">
    <name type="scientific">Shewanella nanhaiensis</name>
    <dbReference type="NCBI Taxonomy" id="2864872"/>
    <lineage>
        <taxon>Bacteria</taxon>
        <taxon>Pseudomonadati</taxon>
        <taxon>Pseudomonadota</taxon>
        <taxon>Gammaproteobacteria</taxon>
        <taxon>Alteromonadales</taxon>
        <taxon>Shewanellaceae</taxon>
        <taxon>Shewanella</taxon>
    </lineage>
</organism>
<dbReference type="InterPro" id="IPR018484">
    <property type="entry name" value="FGGY_N"/>
</dbReference>
<dbReference type="InterPro" id="IPR000577">
    <property type="entry name" value="Carb_kinase_FGGY"/>
</dbReference>
<keyword evidence="3 6" id="KW-0418">Kinase</keyword>
<sequence>MDKSKQQDEHGPEADWILTIDNGTQSVRALIFDLQGQLIAKSQIKLIPYESPQSGWCEQSGDYYWQNVCDACQALWLQGIDKSRIKGVSVTTQRGTMLPLDSQGEPLHPAILWLDQRKAEPLPRLGGIWDPLFKLMGLSETIANFRSRAQPNWLYIEKRELWNKTYKFAFLSGFFHHKLTGEWADSIGSQVGYLPFDYKKHRWAPKWDWKWRALNVRPDQLLPLVKPGDKIGEVTQLASEQTGIPLGLTVIAAAADKACEVLGSGGQSADVGCLSFGTTATINVTMKRYTEAVRFLPAYPSAITGAFCSEVMLYRGFWMVSWFKEQFAHIEQTKAEEAGVEAEALFDELVNSVPPGSMGLMLQPYWGPGVKQPGPEAKGAVIGFGDLHTRAHLYRAILEGLAFGLKEGLEAIEKKSGSKVKELRVSGGGAQSDAAMQIAADIFGLPTVRAHTIETSGLGAAIDAAVGLGLYPNFETAIQAMVHEGERFEPDREHYVMYQRLYREIYLNIYNKLQPFYSKIRDITGYPE</sequence>
<dbReference type="Pfam" id="PF02782">
    <property type="entry name" value="FGGY_C"/>
    <property type="match status" value="1"/>
</dbReference>
<protein>
    <submittedName>
        <fullName evidence="6">FGGY-family carbohydrate kinase</fullName>
    </submittedName>
</protein>
<evidence type="ECO:0000256" key="2">
    <source>
        <dbReference type="ARBA" id="ARBA00022679"/>
    </source>
</evidence>